<evidence type="ECO:0008006" key="4">
    <source>
        <dbReference type="Google" id="ProtNLM"/>
    </source>
</evidence>
<protein>
    <recommendedName>
        <fullName evidence="4">LPP20 lipoprotein</fullName>
    </recommendedName>
</protein>
<feature type="signal peptide" evidence="1">
    <location>
        <begin position="1"/>
        <end position="22"/>
    </location>
</feature>
<name>A0A3N1P665_9GAMM</name>
<feature type="chain" id="PRO_5018090040" description="LPP20 lipoprotein" evidence="1">
    <location>
        <begin position="23"/>
        <end position="152"/>
    </location>
</feature>
<dbReference type="STRING" id="584787.GCA_001247655_02042"/>
<dbReference type="InterPro" id="IPR007293">
    <property type="entry name" value="FlgP"/>
</dbReference>
<gene>
    <name evidence="2" type="ORF">EDC28_109113</name>
</gene>
<organism evidence="2 3">
    <name type="scientific">Gallaecimonas pentaromativorans</name>
    <dbReference type="NCBI Taxonomy" id="584787"/>
    <lineage>
        <taxon>Bacteria</taxon>
        <taxon>Pseudomonadati</taxon>
        <taxon>Pseudomonadota</taxon>
        <taxon>Gammaproteobacteria</taxon>
        <taxon>Enterobacterales</taxon>
        <taxon>Gallaecimonadaceae</taxon>
        <taxon>Gallaecimonas</taxon>
    </lineage>
</organism>
<evidence type="ECO:0000256" key="1">
    <source>
        <dbReference type="SAM" id="SignalP"/>
    </source>
</evidence>
<dbReference type="RefSeq" id="WP_123422292.1">
    <property type="nucleotide sequence ID" value="NZ_JBLXAC010000003.1"/>
</dbReference>
<sequence length="152" mass="16568">MMRITSLLLLSLLLSACASVHGRDAVVLKGVGIAIISEQPGSTAHERERQAMQASKLQAYQELAEQLYGVKLSSFADLKQGKLVEDYSQVRVQGVVKGAEVLRSYQLDGRYVTELRLDTARLARLDGQGSEILATTIATGPKGPRPRVIRGY</sequence>
<dbReference type="PROSITE" id="PS51257">
    <property type="entry name" value="PROKAR_LIPOPROTEIN"/>
    <property type="match status" value="1"/>
</dbReference>
<proteinExistence type="predicted"/>
<evidence type="ECO:0000313" key="2">
    <source>
        <dbReference type="EMBL" id="ROQ22627.1"/>
    </source>
</evidence>
<keyword evidence="3" id="KW-1185">Reference proteome</keyword>
<evidence type="ECO:0000313" key="3">
    <source>
        <dbReference type="Proteomes" id="UP000268033"/>
    </source>
</evidence>
<comment type="caution">
    <text evidence="2">The sequence shown here is derived from an EMBL/GenBank/DDBJ whole genome shotgun (WGS) entry which is preliminary data.</text>
</comment>
<keyword evidence="1" id="KW-0732">Signal</keyword>
<reference evidence="2 3" key="1">
    <citation type="submission" date="2018-11" db="EMBL/GenBank/DDBJ databases">
        <title>Genomic Encyclopedia of Type Strains, Phase IV (KMG-IV): sequencing the most valuable type-strain genomes for metagenomic binning, comparative biology and taxonomic classification.</title>
        <authorList>
            <person name="Goeker M."/>
        </authorList>
    </citation>
    <scope>NUCLEOTIDE SEQUENCE [LARGE SCALE GENOMIC DNA]</scope>
    <source>
        <strain evidence="2 3">DSM 21945</strain>
    </source>
</reference>
<dbReference type="AlphaFoldDB" id="A0A3N1P665"/>
<dbReference type="PIRSF" id="PIRSF028687">
    <property type="entry name" value="UCP028687"/>
    <property type="match status" value="1"/>
</dbReference>
<dbReference type="Proteomes" id="UP000268033">
    <property type="component" value="Unassembled WGS sequence"/>
</dbReference>
<accession>A0A3N1P665</accession>
<dbReference type="EMBL" id="RJUL01000009">
    <property type="protein sequence ID" value="ROQ22627.1"/>
    <property type="molecule type" value="Genomic_DNA"/>
</dbReference>